<name>A0A6A6CZZ6_ZASCE</name>
<dbReference type="Gene3D" id="3.40.640.10">
    <property type="entry name" value="Type I PLP-dependent aspartate aminotransferase-like (Major domain)"/>
    <property type="match status" value="1"/>
</dbReference>
<dbReference type="AlphaFoldDB" id="A0A6A6CZZ6"/>
<gene>
    <name evidence="3" type="ORF">M409DRAFT_16652</name>
</gene>
<feature type="domain" description="Aminotransferase class V" evidence="2">
    <location>
        <begin position="76"/>
        <end position="220"/>
    </location>
</feature>
<dbReference type="InterPro" id="IPR015421">
    <property type="entry name" value="PyrdxlP-dep_Trfase_major"/>
</dbReference>
<dbReference type="Proteomes" id="UP000799537">
    <property type="component" value="Unassembled WGS sequence"/>
</dbReference>
<evidence type="ECO:0000256" key="1">
    <source>
        <dbReference type="ARBA" id="ARBA00022898"/>
    </source>
</evidence>
<evidence type="ECO:0000313" key="3">
    <source>
        <dbReference type="EMBL" id="KAF2172691.1"/>
    </source>
</evidence>
<dbReference type="InterPro" id="IPR000192">
    <property type="entry name" value="Aminotrans_V_dom"/>
</dbReference>
<dbReference type="RefSeq" id="XP_033673580.1">
    <property type="nucleotide sequence ID" value="XM_033803706.1"/>
</dbReference>
<organism evidence="3 4">
    <name type="scientific">Zasmidium cellare ATCC 36951</name>
    <dbReference type="NCBI Taxonomy" id="1080233"/>
    <lineage>
        <taxon>Eukaryota</taxon>
        <taxon>Fungi</taxon>
        <taxon>Dikarya</taxon>
        <taxon>Ascomycota</taxon>
        <taxon>Pezizomycotina</taxon>
        <taxon>Dothideomycetes</taxon>
        <taxon>Dothideomycetidae</taxon>
        <taxon>Mycosphaerellales</taxon>
        <taxon>Mycosphaerellaceae</taxon>
        <taxon>Zasmidium</taxon>
    </lineage>
</organism>
<protein>
    <recommendedName>
        <fullName evidence="2">Aminotransferase class V domain-containing protein</fullName>
    </recommendedName>
</protein>
<reference evidence="3" key="1">
    <citation type="journal article" date="2020" name="Stud. Mycol.">
        <title>101 Dothideomycetes genomes: a test case for predicting lifestyles and emergence of pathogens.</title>
        <authorList>
            <person name="Haridas S."/>
            <person name="Albert R."/>
            <person name="Binder M."/>
            <person name="Bloem J."/>
            <person name="Labutti K."/>
            <person name="Salamov A."/>
            <person name="Andreopoulos B."/>
            <person name="Baker S."/>
            <person name="Barry K."/>
            <person name="Bills G."/>
            <person name="Bluhm B."/>
            <person name="Cannon C."/>
            <person name="Castanera R."/>
            <person name="Culley D."/>
            <person name="Daum C."/>
            <person name="Ezra D."/>
            <person name="Gonzalez J."/>
            <person name="Henrissat B."/>
            <person name="Kuo A."/>
            <person name="Liang C."/>
            <person name="Lipzen A."/>
            <person name="Lutzoni F."/>
            <person name="Magnuson J."/>
            <person name="Mondo S."/>
            <person name="Nolan M."/>
            <person name="Ohm R."/>
            <person name="Pangilinan J."/>
            <person name="Park H.-J."/>
            <person name="Ramirez L."/>
            <person name="Alfaro M."/>
            <person name="Sun H."/>
            <person name="Tritt A."/>
            <person name="Yoshinaga Y."/>
            <person name="Zwiers L.-H."/>
            <person name="Turgeon B."/>
            <person name="Goodwin S."/>
            <person name="Spatafora J."/>
            <person name="Crous P."/>
            <person name="Grigoriev I."/>
        </authorList>
    </citation>
    <scope>NUCLEOTIDE SEQUENCE</scope>
    <source>
        <strain evidence="3">ATCC 36951</strain>
    </source>
</reference>
<dbReference type="PANTHER" id="PTHR43092:SF2">
    <property type="entry name" value="HERCYNYLCYSTEINE SULFOXIDE LYASE"/>
    <property type="match status" value="1"/>
</dbReference>
<dbReference type="InterPro" id="IPR015424">
    <property type="entry name" value="PyrdxlP-dep_Trfase"/>
</dbReference>
<sequence length="390" mass="43447">MSNIECGRQAAKHFALGEGYRNLNHGSYGTYPTAIRDVLRHYQERIEARPDAFTRYEYREGLLDQSRAAIAKCVNAPGDCIISFSTIYGAFANTLTYLSETTPVGIKQINYTLPLEDDQLCDAFEDTIKALKSSGKTPRVAIFDTINTLPGVRMPFERLINICKTHDVLSAVDGAHGVGMIPPNLAALDPDFFASNCHKWLYTPRGSALLYMPKRNQHLLRATFPTSFAFGSTFAANFASIGTLDEKPYLTALEWRQRITREGKSGEEAIMGYMASLARRGGRAVASLLGTEVLENAGNTLGECSLTNVRLPLDFHFSTGGDTSVAEKIGQWMMRTMILDCETAVNVIVYANAWWVRLSSQIYLTMDDFEYAGQMLQQVCLRAERGDWKH</sequence>
<proteinExistence type="predicted"/>
<dbReference type="EMBL" id="ML993580">
    <property type="protein sequence ID" value="KAF2172691.1"/>
    <property type="molecule type" value="Genomic_DNA"/>
</dbReference>
<accession>A0A6A6CZZ6</accession>
<keyword evidence="1" id="KW-0663">Pyridoxal phosphate</keyword>
<dbReference type="Pfam" id="PF00266">
    <property type="entry name" value="Aminotran_5"/>
    <property type="match status" value="1"/>
</dbReference>
<dbReference type="GeneID" id="54556978"/>
<evidence type="ECO:0000259" key="2">
    <source>
        <dbReference type="Pfam" id="PF00266"/>
    </source>
</evidence>
<evidence type="ECO:0000313" key="4">
    <source>
        <dbReference type="Proteomes" id="UP000799537"/>
    </source>
</evidence>
<dbReference type="PANTHER" id="PTHR43092">
    <property type="entry name" value="L-CYSTEINE DESULFHYDRASE"/>
    <property type="match status" value="1"/>
</dbReference>
<dbReference type="OrthoDB" id="5978656at2759"/>
<dbReference type="SUPFAM" id="SSF53383">
    <property type="entry name" value="PLP-dependent transferases"/>
    <property type="match status" value="1"/>
</dbReference>
<keyword evidence="4" id="KW-1185">Reference proteome</keyword>